<evidence type="ECO:0000313" key="1">
    <source>
        <dbReference type="EMBL" id="KAE8240899.1"/>
    </source>
</evidence>
<dbReference type="PANTHER" id="PTHR15503">
    <property type="entry name" value="LDOC1 RELATED"/>
    <property type="match status" value="1"/>
</dbReference>
<comment type="caution">
    <text evidence="1">The sequence shown here is derived from an EMBL/GenBank/DDBJ whole genome shotgun (WGS) entry which is preliminary data.</text>
</comment>
<dbReference type="EMBL" id="LWDD02002385">
    <property type="protein sequence ID" value="KAE8240899.1"/>
    <property type="molecule type" value="Genomic_DNA"/>
</dbReference>
<evidence type="ECO:0008006" key="3">
    <source>
        <dbReference type="Google" id="ProtNLM"/>
    </source>
</evidence>
<name>A0A177T9Y7_9BASI</name>
<dbReference type="CDD" id="cd00303">
    <property type="entry name" value="retropepsin_like"/>
    <property type="match status" value="1"/>
</dbReference>
<accession>A0A177T9Y7</accession>
<sequence length="276" mass="30058">MIDSGATASFLDISFAQNHHLPSFKLSEPLPLNVIDGRPISSGPVTHSSEVPLHIDTHQERLSLHLTTLDRYLIVLGIPWLRRHNPHIDWSRNSITFSSSLCLKSCRAPDPSVRALPAVPIVSPPPQSSPRPPSPRIVQVSSTTIAREAAEDGFIPFLISPSSHQTLSVAAVFGNQDDDDSHDAAVADTVSTLPSFMTLCLHNITIFLTLSARLKPIAFPHTDPTITPFSWNPTPNLHSALSTPSPTPSSNALRTWLDENLAKGLCVSSRFARKNN</sequence>
<gene>
    <name evidence="1" type="ORF">A4X03_0g8269</name>
</gene>
<dbReference type="Proteomes" id="UP000077671">
    <property type="component" value="Unassembled WGS sequence"/>
</dbReference>
<protein>
    <recommendedName>
        <fullName evidence="3">Peptidase A2 domain-containing protein</fullName>
    </recommendedName>
</protein>
<reference evidence="1" key="2">
    <citation type="journal article" date="2019" name="IMA Fungus">
        <title>Genome sequencing and comparison of five Tilletia species to identify candidate genes for the detection of regulated species infecting wheat.</title>
        <authorList>
            <person name="Nguyen H.D.T."/>
            <person name="Sultana T."/>
            <person name="Kesanakurti P."/>
            <person name="Hambleton S."/>
        </authorList>
    </citation>
    <scope>NUCLEOTIDE SEQUENCE</scope>
    <source>
        <strain evidence="1">DAOMC 238032</strain>
    </source>
</reference>
<proteinExistence type="predicted"/>
<dbReference type="SUPFAM" id="SSF50630">
    <property type="entry name" value="Acid proteases"/>
    <property type="match status" value="1"/>
</dbReference>
<organism evidence="1 2">
    <name type="scientific">Tilletia caries</name>
    <name type="common">wheat bunt fungus</name>
    <dbReference type="NCBI Taxonomy" id="13290"/>
    <lineage>
        <taxon>Eukaryota</taxon>
        <taxon>Fungi</taxon>
        <taxon>Dikarya</taxon>
        <taxon>Basidiomycota</taxon>
        <taxon>Ustilaginomycotina</taxon>
        <taxon>Exobasidiomycetes</taxon>
        <taxon>Tilletiales</taxon>
        <taxon>Tilletiaceae</taxon>
        <taxon>Tilletia</taxon>
    </lineage>
</organism>
<dbReference type="InterPro" id="IPR021109">
    <property type="entry name" value="Peptidase_aspartic_dom_sf"/>
</dbReference>
<dbReference type="Pfam" id="PF08284">
    <property type="entry name" value="RVP_2"/>
    <property type="match status" value="1"/>
</dbReference>
<dbReference type="Gene3D" id="2.40.70.10">
    <property type="entry name" value="Acid Proteases"/>
    <property type="match status" value="1"/>
</dbReference>
<reference evidence="1" key="1">
    <citation type="submission" date="2016-04" db="EMBL/GenBank/DDBJ databases">
        <authorList>
            <person name="Nguyen H.D."/>
            <person name="Kesanakurti P."/>
            <person name="Cullis J."/>
            <person name="Levesque C.A."/>
            <person name="Hambleton S."/>
        </authorList>
    </citation>
    <scope>NUCLEOTIDE SEQUENCE</scope>
    <source>
        <strain evidence="1">DAOMC 238032</strain>
    </source>
</reference>
<evidence type="ECO:0000313" key="2">
    <source>
        <dbReference type="Proteomes" id="UP000077671"/>
    </source>
</evidence>
<dbReference type="InterPro" id="IPR032567">
    <property type="entry name" value="RTL1-rel"/>
</dbReference>
<dbReference type="AlphaFoldDB" id="A0A177T9Y7"/>
<dbReference type="PANTHER" id="PTHR15503:SF39">
    <property type="entry name" value="RETROTRANSPOSON-LIKE PROTEIN 1"/>
    <property type="match status" value="1"/>
</dbReference>